<evidence type="ECO:0000256" key="5">
    <source>
        <dbReference type="ARBA" id="ARBA00023242"/>
    </source>
</evidence>
<proteinExistence type="inferred from homology"/>
<comment type="similarity">
    <text evidence="6">Belongs to the HSF family.</text>
</comment>
<keyword evidence="7" id="KW-0175">Coiled coil</keyword>
<feature type="domain" description="HSF-type DNA-binding" evidence="9">
    <location>
        <begin position="27"/>
        <end position="125"/>
    </location>
</feature>
<feature type="coiled-coil region" evidence="7">
    <location>
        <begin position="165"/>
        <end position="199"/>
    </location>
</feature>
<dbReference type="PRINTS" id="PR00056">
    <property type="entry name" value="HSFDOMAIN"/>
</dbReference>
<dbReference type="Gene3D" id="1.10.10.10">
    <property type="entry name" value="Winged helix-like DNA-binding domain superfamily/Winged helix DNA-binding domain"/>
    <property type="match status" value="1"/>
</dbReference>
<evidence type="ECO:0000313" key="10">
    <source>
        <dbReference type="EMBL" id="KAL1518900.1"/>
    </source>
</evidence>
<evidence type="ECO:0000259" key="9">
    <source>
        <dbReference type="SMART" id="SM00415"/>
    </source>
</evidence>
<keyword evidence="4" id="KW-0804">Transcription</keyword>
<evidence type="ECO:0000256" key="3">
    <source>
        <dbReference type="ARBA" id="ARBA00023125"/>
    </source>
</evidence>
<evidence type="ECO:0000256" key="4">
    <source>
        <dbReference type="ARBA" id="ARBA00023163"/>
    </source>
</evidence>
<comment type="subcellular location">
    <subcellularLocation>
        <location evidence="1">Nucleus</location>
    </subcellularLocation>
</comment>
<dbReference type="PANTHER" id="PTHR10015">
    <property type="entry name" value="HEAT SHOCK TRANSCRIPTION FACTOR"/>
    <property type="match status" value="1"/>
</dbReference>
<name>A0AB34JB69_PRYPA</name>
<evidence type="ECO:0000256" key="8">
    <source>
        <dbReference type="SAM" id="MobiDB-lite"/>
    </source>
</evidence>
<comment type="caution">
    <text evidence="10">The sequence shown here is derived from an EMBL/GenBank/DDBJ whole genome shotgun (WGS) entry which is preliminary data.</text>
</comment>
<protein>
    <recommendedName>
        <fullName evidence="9">HSF-type DNA-binding domain-containing protein</fullName>
    </recommendedName>
</protein>
<keyword evidence="5" id="KW-0539">Nucleus</keyword>
<evidence type="ECO:0000256" key="1">
    <source>
        <dbReference type="ARBA" id="ARBA00004123"/>
    </source>
</evidence>
<dbReference type="Pfam" id="PF00447">
    <property type="entry name" value="HSF_DNA-bind"/>
    <property type="match status" value="1"/>
</dbReference>
<dbReference type="FunFam" id="1.10.10.10:FF:000027">
    <property type="entry name" value="Heat shock transcription factor 1"/>
    <property type="match status" value="1"/>
</dbReference>
<gene>
    <name evidence="10" type="ORF">AB1Y20_003173</name>
</gene>
<sequence>MEGGTPPPGNEDGENGNHGLDSLGGSNMAPFLSKLFQIVSADATDICIKWTPKGDSFVISDPDTFAREILPTYFKHNNIRSFIRQLNTYGFRKRTNISSADEHLEFFHASFRRDEPGLLAQIKRCHQPKGQTQQISIVGTTPSSAGQVIAQVGDTAKTGQQSPDLDAIRSRVTELKTRLGSLQMEIRDYNQQMEQKVNLLLQILQTSSSPQGASQLQQQIARMQMSMPGGSHGQRQPSLNSYMDQHSSNQQLSATPHNDYLGRRESLLASIGHMRGLGGSGNGSMTGLGMHGNLNMSGLGGVRSDSKHHRYCMGGGLGALNGLVPGTVNGGVGNLSSVIAGLGGMGAGGGTGQNNVSTDGGVAGLQHLLEAAQRYQTEDSVDAARAAKRFCPESAARSEEAHA</sequence>
<dbReference type="InterPro" id="IPR000232">
    <property type="entry name" value="HSF_DNA-bd"/>
</dbReference>
<feature type="region of interest" description="Disordered" evidence="8">
    <location>
        <begin position="1"/>
        <end position="23"/>
    </location>
</feature>
<dbReference type="PANTHER" id="PTHR10015:SF206">
    <property type="entry name" value="HSF-TYPE DNA-BINDING DOMAIN-CONTAINING PROTEIN"/>
    <property type="match status" value="1"/>
</dbReference>
<feature type="region of interest" description="Disordered" evidence="8">
    <location>
        <begin position="226"/>
        <end position="257"/>
    </location>
</feature>
<dbReference type="AlphaFoldDB" id="A0AB34JB69"/>
<dbReference type="Proteomes" id="UP001515480">
    <property type="component" value="Unassembled WGS sequence"/>
</dbReference>
<evidence type="ECO:0000256" key="2">
    <source>
        <dbReference type="ARBA" id="ARBA00023015"/>
    </source>
</evidence>
<evidence type="ECO:0000256" key="7">
    <source>
        <dbReference type="SAM" id="Coils"/>
    </source>
</evidence>
<dbReference type="GO" id="GO:0005634">
    <property type="term" value="C:nucleus"/>
    <property type="evidence" value="ECO:0007669"/>
    <property type="project" value="UniProtKB-SubCell"/>
</dbReference>
<reference evidence="10 11" key="1">
    <citation type="journal article" date="2024" name="Science">
        <title>Giant polyketide synthase enzymes in the biosynthesis of giant marine polyether toxins.</title>
        <authorList>
            <person name="Fallon T.R."/>
            <person name="Shende V.V."/>
            <person name="Wierzbicki I.H."/>
            <person name="Pendleton A.L."/>
            <person name="Watervoot N.F."/>
            <person name="Auber R.P."/>
            <person name="Gonzalez D.J."/>
            <person name="Wisecaver J.H."/>
            <person name="Moore B.S."/>
        </authorList>
    </citation>
    <scope>NUCLEOTIDE SEQUENCE [LARGE SCALE GENOMIC DNA]</scope>
    <source>
        <strain evidence="10 11">12B1</strain>
    </source>
</reference>
<keyword evidence="11" id="KW-1185">Reference proteome</keyword>
<dbReference type="SUPFAM" id="SSF46785">
    <property type="entry name" value="Winged helix' DNA-binding domain"/>
    <property type="match status" value="1"/>
</dbReference>
<dbReference type="GO" id="GO:0003700">
    <property type="term" value="F:DNA-binding transcription factor activity"/>
    <property type="evidence" value="ECO:0007669"/>
    <property type="project" value="InterPro"/>
</dbReference>
<dbReference type="GO" id="GO:0043565">
    <property type="term" value="F:sequence-specific DNA binding"/>
    <property type="evidence" value="ECO:0007669"/>
    <property type="project" value="InterPro"/>
</dbReference>
<keyword evidence="3" id="KW-0238">DNA-binding</keyword>
<dbReference type="SMART" id="SM00415">
    <property type="entry name" value="HSF"/>
    <property type="match status" value="1"/>
</dbReference>
<organism evidence="10 11">
    <name type="scientific">Prymnesium parvum</name>
    <name type="common">Toxic golden alga</name>
    <dbReference type="NCBI Taxonomy" id="97485"/>
    <lineage>
        <taxon>Eukaryota</taxon>
        <taxon>Haptista</taxon>
        <taxon>Haptophyta</taxon>
        <taxon>Prymnesiophyceae</taxon>
        <taxon>Prymnesiales</taxon>
        <taxon>Prymnesiaceae</taxon>
        <taxon>Prymnesium</taxon>
    </lineage>
</organism>
<dbReference type="InterPro" id="IPR036390">
    <property type="entry name" value="WH_DNA-bd_sf"/>
</dbReference>
<dbReference type="InterPro" id="IPR036388">
    <property type="entry name" value="WH-like_DNA-bd_sf"/>
</dbReference>
<dbReference type="EMBL" id="JBGBPQ010000010">
    <property type="protein sequence ID" value="KAL1518900.1"/>
    <property type="molecule type" value="Genomic_DNA"/>
</dbReference>
<accession>A0AB34JB69</accession>
<evidence type="ECO:0000313" key="11">
    <source>
        <dbReference type="Proteomes" id="UP001515480"/>
    </source>
</evidence>
<keyword evidence="2" id="KW-0805">Transcription regulation</keyword>
<evidence type="ECO:0000256" key="6">
    <source>
        <dbReference type="RuleBase" id="RU004020"/>
    </source>
</evidence>
<feature type="compositionally biased region" description="Polar residues" evidence="8">
    <location>
        <begin position="233"/>
        <end position="256"/>
    </location>
</feature>